<dbReference type="Pfam" id="PF00528">
    <property type="entry name" value="BPD_transp_1"/>
    <property type="match status" value="1"/>
</dbReference>
<feature type="transmembrane region" description="Helical" evidence="7">
    <location>
        <begin position="219"/>
        <end position="239"/>
    </location>
</feature>
<gene>
    <name evidence="9" type="ORF">GCM10010911_57920</name>
</gene>
<proteinExistence type="inferred from homology"/>
<sequence>MKLKKSVIALFLFPAVTIYLLIFLYPTVRAALMSFYEIPALSSKIAEWRFVGLDNYEALIHNSYFVGSVRNVIVIWIAGGVIIFILAFLFAAIISSGVRGKGFWRSLIFLPNTVSVVVLSVVWLQYIFNSSFGFLTGFFKFFGLTGLASIQWTDDQHIFLSMLLAYCFGSIGYFMLILGAGMDRIPLDYYEAALLEGAGVFRKFFMITLPLLRDVFRTTLVLWTISALNFFVWSAVFGLKNPQTMTPGYYMYLKVFGADKTAYQQEAFNVGAGATIGVMIMLAILALSYLINLFFRKDRLEY</sequence>
<feature type="transmembrane region" description="Helical" evidence="7">
    <location>
        <begin position="7"/>
        <end position="25"/>
    </location>
</feature>
<dbReference type="GO" id="GO:0005524">
    <property type="term" value="F:ATP binding"/>
    <property type="evidence" value="ECO:0007669"/>
    <property type="project" value="UniProtKB-KW"/>
</dbReference>
<evidence type="ECO:0000256" key="4">
    <source>
        <dbReference type="ARBA" id="ARBA00022692"/>
    </source>
</evidence>
<evidence type="ECO:0000313" key="10">
    <source>
        <dbReference type="Proteomes" id="UP000612456"/>
    </source>
</evidence>
<evidence type="ECO:0000313" key="9">
    <source>
        <dbReference type="EMBL" id="GGD91597.1"/>
    </source>
</evidence>
<comment type="caution">
    <text evidence="9">The sequence shown here is derived from an EMBL/GenBank/DDBJ whole genome shotgun (WGS) entry which is preliminary data.</text>
</comment>
<keyword evidence="3" id="KW-1003">Cell membrane</keyword>
<comment type="similarity">
    <text evidence="7">Belongs to the binding-protein-dependent transport system permease family.</text>
</comment>
<feature type="transmembrane region" description="Helical" evidence="7">
    <location>
        <begin position="157"/>
        <end position="180"/>
    </location>
</feature>
<dbReference type="InterPro" id="IPR000515">
    <property type="entry name" value="MetI-like"/>
</dbReference>
<dbReference type="PROSITE" id="PS50928">
    <property type="entry name" value="ABC_TM1"/>
    <property type="match status" value="1"/>
</dbReference>
<dbReference type="GO" id="GO:0005886">
    <property type="term" value="C:plasma membrane"/>
    <property type="evidence" value="ECO:0007669"/>
    <property type="project" value="UniProtKB-SubCell"/>
</dbReference>
<keyword evidence="9" id="KW-0067">ATP-binding</keyword>
<keyword evidence="4 7" id="KW-0812">Transmembrane</keyword>
<dbReference type="Gene3D" id="1.10.3720.10">
    <property type="entry name" value="MetI-like"/>
    <property type="match status" value="1"/>
</dbReference>
<keyword evidence="9" id="KW-0547">Nucleotide-binding</keyword>
<keyword evidence="10" id="KW-1185">Reference proteome</keyword>
<evidence type="ECO:0000256" key="5">
    <source>
        <dbReference type="ARBA" id="ARBA00022989"/>
    </source>
</evidence>
<dbReference type="GO" id="GO:0055085">
    <property type="term" value="P:transmembrane transport"/>
    <property type="evidence" value="ECO:0007669"/>
    <property type="project" value="InterPro"/>
</dbReference>
<keyword evidence="2 7" id="KW-0813">Transport</keyword>
<evidence type="ECO:0000256" key="2">
    <source>
        <dbReference type="ARBA" id="ARBA00022448"/>
    </source>
</evidence>
<dbReference type="Proteomes" id="UP000612456">
    <property type="component" value="Unassembled WGS sequence"/>
</dbReference>
<dbReference type="SUPFAM" id="SSF161098">
    <property type="entry name" value="MetI-like"/>
    <property type="match status" value="1"/>
</dbReference>
<name>A0A917E237_9BACL</name>
<dbReference type="PANTHER" id="PTHR30193:SF41">
    <property type="entry name" value="DIACETYLCHITOBIOSE UPTAKE SYSTEM PERMEASE PROTEIN NGCF"/>
    <property type="match status" value="1"/>
</dbReference>
<keyword evidence="5 7" id="KW-1133">Transmembrane helix</keyword>
<feature type="transmembrane region" description="Helical" evidence="7">
    <location>
        <begin position="107"/>
        <end position="126"/>
    </location>
</feature>
<keyword evidence="6 7" id="KW-0472">Membrane</keyword>
<protein>
    <submittedName>
        <fullName evidence="9">Sugar ABC transporter ATP-binding protein</fullName>
    </submittedName>
</protein>
<reference evidence="9" key="2">
    <citation type="submission" date="2020-09" db="EMBL/GenBank/DDBJ databases">
        <authorList>
            <person name="Sun Q."/>
            <person name="Zhou Y."/>
        </authorList>
    </citation>
    <scope>NUCLEOTIDE SEQUENCE</scope>
    <source>
        <strain evidence="9">CGMCC 1.15178</strain>
    </source>
</reference>
<dbReference type="AlphaFoldDB" id="A0A917E237"/>
<dbReference type="InterPro" id="IPR035906">
    <property type="entry name" value="MetI-like_sf"/>
</dbReference>
<evidence type="ECO:0000259" key="8">
    <source>
        <dbReference type="PROSITE" id="PS50928"/>
    </source>
</evidence>
<comment type="subcellular location">
    <subcellularLocation>
        <location evidence="1 7">Cell membrane</location>
        <topology evidence="1 7">Multi-pass membrane protein</topology>
    </subcellularLocation>
</comment>
<dbReference type="RefSeq" id="WP_188997554.1">
    <property type="nucleotide sequence ID" value="NZ_BMHP01000005.1"/>
</dbReference>
<dbReference type="EMBL" id="BMHP01000005">
    <property type="protein sequence ID" value="GGD91597.1"/>
    <property type="molecule type" value="Genomic_DNA"/>
</dbReference>
<feature type="domain" description="ABC transmembrane type-1" evidence="8">
    <location>
        <begin position="69"/>
        <end position="291"/>
    </location>
</feature>
<feature type="transmembrane region" description="Helical" evidence="7">
    <location>
        <begin position="270"/>
        <end position="295"/>
    </location>
</feature>
<feature type="transmembrane region" description="Helical" evidence="7">
    <location>
        <begin position="73"/>
        <end position="95"/>
    </location>
</feature>
<evidence type="ECO:0000256" key="6">
    <source>
        <dbReference type="ARBA" id="ARBA00023136"/>
    </source>
</evidence>
<evidence type="ECO:0000256" key="7">
    <source>
        <dbReference type="RuleBase" id="RU363032"/>
    </source>
</evidence>
<dbReference type="CDD" id="cd06261">
    <property type="entry name" value="TM_PBP2"/>
    <property type="match status" value="1"/>
</dbReference>
<accession>A0A917E237</accession>
<evidence type="ECO:0000256" key="1">
    <source>
        <dbReference type="ARBA" id="ARBA00004651"/>
    </source>
</evidence>
<evidence type="ECO:0000256" key="3">
    <source>
        <dbReference type="ARBA" id="ARBA00022475"/>
    </source>
</evidence>
<organism evidence="9 10">
    <name type="scientific">Paenibacillus nasutitermitis</name>
    <dbReference type="NCBI Taxonomy" id="1652958"/>
    <lineage>
        <taxon>Bacteria</taxon>
        <taxon>Bacillati</taxon>
        <taxon>Bacillota</taxon>
        <taxon>Bacilli</taxon>
        <taxon>Bacillales</taxon>
        <taxon>Paenibacillaceae</taxon>
        <taxon>Paenibacillus</taxon>
    </lineage>
</organism>
<reference evidence="9" key="1">
    <citation type="journal article" date="2014" name="Int. J. Syst. Evol. Microbiol.">
        <title>Complete genome sequence of Corynebacterium casei LMG S-19264T (=DSM 44701T), isolated from a smear-ripened cheese.</title>
        <authorList>
            <consortium name="US DOE Joint Genome Institute (JGI-PGF)"/>
            <person name="Walter F."/>
            <person name="Albersmeier A."/>
            <person name="Kalinowski J."/>
            <person name="Ruckert C."/>
        </authorList>
    </citation>
    <scope>NUCLEOTIDE SEQUENCE</scope>
    <source>
        <strain evidence="9">CGMCC 1.15178</strain>
    </source>
</reference>
<dbReference type="InterPro" id="IPR051393">
    <property type="entry name" value="ABC_transporter_permease"/>
</dbReference>
<dbReference type="PANTHER" id="PTHR30193">
    <property type="entry name" value="ABC TRANSPORTER PERMEASE PROTEIN"/>
    <property type="match status" value="1"/>
</dbReference>